<dbReference type="Proteomes" id="UP000694865">
    <property type="component" value="Unplaced"/>
</dbReference>
<accession>A0ABM0MSW5</accession>
<evidence type="ECO:0000313" key="1">
    <source>
        <dbReference type="Proteomes" id="UP000694865"/>
    </source>
</evidence>
<protein>
    <submittedName>
        <fullName evidence="2">Uncharacterized protein LOC102802246</fullName>
    </submittedName>
</protein>
<evidence type="ECO:0000313" key="2">
    <source>
        <dbReference type="RefSeq" id="XP_006823106.1"/>
    </source>
</evidence>
<name>A0ABM0MSW5_SACKO</name>
<reference evidence="2" key="1">
    <citation type="submission" date="2025-08" db="UniProtKB">
        <authorList>
            <consortium name="RefSeq"/>
        </authorList>
    </citation>
    <scope>IDENTIFICATION</scope>
    <source>
        <tissue evidence="2">Testes</tissue>
    </source>
</reference>
<gene>
    <name evidence="2" type="primary">LOC102802246</name>
</gene>
<dbReference type="InterPro" id="IPR013320">
    <property type="entry name" value="ConA-like_dom_sf"/>
</dbReference>
<organism evidence="1 2">
    <name type="scientific">Saccoglossus kowalevskii</name>
    <name type="common">Acorn worm</name>
    <dbReference type="NCBI Taxonomy" id="10224"/>
    <lineage>
        <taxon>Eukaryota</taxon>
        <taxon>Metazoa</taxon>
        <taxon>Hemichordata</taxon>
        <taxon>Enteropneusta</taxon>
        <taxon>Harrimaniidae</taxon>
        <taxon>Saccoglossus</taxon>
    </lineage>
</organism>
<dbReference type="RefSeq" id="XP_006823106.1">
    <property type="nucleotide sequence ID" value="XM_006823043.1"/>
</dbReference>
<dbReference type="SUPFAM" id="SSF49899">
    <property type="entry name" value="Concanavalin A-like lectins/glucanases"/>
    <property type="match status" value="1"/>
</dbReference>
<dbReference type="GeneID" id="102802246"/>
<keyword evidence="1" id="KW-1185">Reference proteome</keyword>
<sequence>MRFDAQNLLLDIFINGTTLPITGPEASLTDANLPAWAADTVMNLGYDNNTYFIGMMDEVRIWALALLDSEIDEHMQLAGLERQRHKKLLETHYNMDSESEGATVLLDSGLYGHDGTIEGNAVFVASSLDQGRFQVTYTDAKRRRKRSITYDHSEL</sequence>
<proteinExistence type="predicted"/>
<dbReference type="Gene3D" id="2.60.120.200">
    <property type="match status" value="1"/>
</dbReference>